<dbReference type="Proteomes" id="UP001060085">
    <property type="component" value="Linkage Group LG06"/>
</dbReference>
<evidence type="ECO:0000313" key="2">
    <source>
        <dbReference type="Proteomes" id="UP001060085"/>
    </source>
</evidence>
<reference evidence="2" key="1">
    <citation type="journal article" date="2023" name="Nat. Plants">
        <title>Single-cell RNA sequencing provides a high-resolution roadmap for understanding the multicellular compartmentation of specialized metabolism.</title>
        <authorList>
            <person name="Sun S."/>
            <person name="Shen X."/>
            <person name="Li Y."/>
            <person name="Li Y."/>
            <person name="Wang S."/>
            <person name="Li R."/>
            <person name="Zhang H."/>
            <person name="Shen G."/>
            <person name="Guo B."/>
            <person name="Wei J."/>
            <person name="Xu J."/>
            <person name="St-Pierre B."/>
            <person name="Chen S."/>
            <person name="Sun C."/>
        </authorList>
    </citation>
    <scope>NUCLEOTIDE SEQUENCE [LARGE SCALE GENOMIC DNA]</scope>
</reference>
<comment type="caution">
    <text evidence="1">The sequence shown here is derived from an EMBL/GenBank/DDBJ whole genome shotgun (WGS) entry which is preliminary data.</text>
</comment>
<protein>
    <submittedName>
        <fullName evidence="1">Uncharacterized protein</fullName>
    </submittedName>
</protein>
<evidence type="ECO:0000313" key="1">
    <source>
        <dbReference type="EMBL" id="KAI5660554.1"/>
    </source>
</evidence>
<name>A0ACC0AK63_CATRO</name>
<gene>
    <name evidence="1" type="ORF">M9H77_29347</name>
</gene>
<accession>A0ACC0AK63</accession>
<sequence length="110" mass="13187">MKIYIYITYYYLLLFWWVRRGVTIGYFSPNHRVTEEENGKETRSTIALFTFLSKMVEVPQELVDDENPLHFKPFVDVDLLNFYATESGRRSQNILKDFECVYVDVFSCIY</sequence>
<dbReference type="EMBL" id="CM044706">
    <property type="protein sequence ID" value="KAI5660554.1"/>
    <property type="molecule type" value="Genomic_DNA"/>
</dbReference>
<organism evidence="1 2">
    <name type="scientific">Catharanthus roseus</name>
    <name type="common">Madagascar periwinkle</name>
    <name type="synonym">Vinca rosea</name>
    <dbReference type="NCBI Taxonomy" id="4058"/>
    <lineage>
        <taxon>Eukaryota</taxon>
        <taxon>Viridiplantae</taxon>
        <taxon>Streptophyta</taxon>
        <taxon>Embryophyta</taxon>
        <taxon>Tracheophyta</taxon>
        <taxon>Spermatophyta</taxon>
        <taxon>Magnoliopsida</taxon>
        <taxon>eudicotyledons</taxon>
        <taxon>Gunneridae</taxon>
        <taxon>Pentapetalae</taxon>
        <taxon>asterids</taxon>
        <taxon>lamiids</taxon>
        <taxon>Gentianales</taxon>
        <taxon>Apocynaceae</taxon>
        <taxon>Rauvolfioideae</taxon>
        <taxon>Vinceae</taxon>
        <taxon>Catharanthinae</taxon>
        <taxon>Catharanthus</taxon>
    </lineage>
</organism>
<keyword evidence="2" id="KW-1185">Reference proteome</keyword>
<proteinExistence type="predicted"/>